<keyword evidence="2" id="KW-0472">Membrane</keyword>
<reference evidence="4" key="1">
    <citation type="journal article" date="2019" name="Int. J. Syst. Evol. Microbiol.">
        <title>The Global Catalogue of Microorganisms (GCM) 10K type strain sequencing project: providing services to taxonomists for standard genome sequencing and annotation.</title>
        <authorList>
            <consortium name="The Broad Institute Genomics Platform"/>
            <consortium name="The Broad Institute Genome Sequencing Center for Infectious Disease"/>
            <person name="Wu L."/>
            <person name="Ma J."/>
        </authorList>
    </citation>
    <scope>NUCLEOTIDE SEQUENCE [LARGE SCALE GENOMIC DNA]</scope>
    <source>
        <strain evidence="4">JCM 16956</strain>
    </source>
</reference>
<accession>A0ABP7NHG7</accession>
<feature type="transmembrane region" description="Helical" evidence="2">
    <location>
        <begin position="85"/>
        <end position="105"/>
    </location>
</feature>
<evidence type="ECO:0008006" key="5">
    <source>
        <dbReference type="Google" id="ProtNLM"/>
    </source>
</evidence>
<dbReference type="EMBL" id="BAABAJ010000044">
    <property type="protein sequence ID" value="GAA3945390.1"/>
    <property type="molecule type" value="Genomic_DNA"/>
</dbReference>
<keyword evidence="4" id="KW-1185">Reference proteome</keyword>
<protein>
    <recommendedName>
        <fullName evidence="5">Integral membrane protein</fullName>
    </recommendedName>
</protein>
<feature type="transmembrane region" description="Helical" evidence="2">
    <location>
        <begin position="60"/>
        <end position="79"/>
    </location>
</feature>
<proteinExistence type="predicted"/>
<feature type="transmembrane region" description="Helical" evidence="2">
    <location>
        <begin position="191"/>
        <end position="213"/>
    </location>
</feature>
<evidence type="ECO:0000256" key="2">
    <source>
        <dbReference type="SAM" id="Phobius"/>
    </source>
</evidence>
<dbReference type="Proteomes" id="UP001501000">
    <property type="component" value="Unassembled WGS sequence"/>
</dbReference>
<evidence type="ECO:0000313" key="3">
    <source>
        <dbReference type="EMBL" id="GAA3945390.1"/>
    </source>
</evidence>
<feature type="region of interest" description="Disordered" evidence="1">
    <location>
        <begin position="1"/>
        <end position="47"/>
    </location>
</feature>
<keyword evidence="2" id="KW-0812">Transmembrane</keyword>
<sequence>MTVDGGQREREGGARVARPGPGGSGAERPAPGSGKAGTDGWAGAPVPGRRGPVAGGLRRVAYAVLPAELVLAVCLVGGVRIPAAVLAVAEALVMALLLAEVIVWTRLRRRGLSRREAAAELVPEAVARLIGHELRLMASLGRWVARRPHGVAGARAVFPHARDQAAMMYGFAFVCVVETVGMSYLLADLPVAHAVVLVLDVYTVLFVLGLHAASATRPHLLLGDALRLRQAAHVDVRVPLERIAAVRRETLFTHERAEGELNLAVGSQTSVTIELNAPVDAPRLLGAPRPVRLVRCHADDPTALVRAVEEALTRARTAPSPVPDPPRPA</sequence>
<comment type="caution">
    <text evidence="3">The sequence shown here is derived from an EMBL/GenBank/DDBJ whole genome shotgun (WGS) entry which is preliminary data.</text>
</comment>
<feature type="compositionally biased region" description="Basic and acidic residues" evidence="1">
    <location>
        <begin position="1"/>
        <end position="13"/>
    </location>
</feature>
<keyword evidence="2" id="KW-1133">Transmembrane helix</keyword>
<organism evidence="3 4">
    <name type="scientific">Streptomyces gulbargensis</name>
    <dbReference type="NCBI Taxonomy" id="364901"/>
    <lineage>
        <taxon>Bacteria</taxon>
        <taxon>Bacillati</taxon>
        <taxon>Actinomycetota</taxon>
        <taxon>Actinomycetes</taxon>
        <taxon>Kitasatosporales</taxon>
        <taxon>Streptomycetaceae</taxon>
        <taxon>Streptomyces</taxon>
    </lineage>
</organism>
<evidence type="ECO:0000256" key="1">
    <source>
        <dbReference type="SAM" id="MobiDB-lite"/>
    </source>
</evidence>
<feature type="transmembrane region" description="Helical" evidence="2">
    <location>
        <begin position="165"/>
        <end position="185"/>
    </location>
</feature>
<name>A0ABP7NHG7_9ACTN</name>
<gene>
    <name evidence="3" type="ORF">GCM10022244_60940</name>
</gene>
<evidence type="ECO:0000313" key="4">
    <source>
        <dbReference type="Proteomes" id="UP001501000"/>
    </source>
</evidence>